<evidence type="ECO:0000313" key="3">
    <source>
        <dbReference type="Proteomes" id="UP000054047"/>
    </source>
</evidence>
<sequence>MRVRIRERAFHAKAVLMSTSPNRHRIWNSTIGEASETTVWARGFSKFKYEERPYTQCCPMGRTSAGSALPQVLPFGLKQERPARCPACVLRAVFLPPSLNCWCSPLRPARIPSSSTTSPSTTAAPSKRAPRAAPLRPAATGVPECTNACQEEVVQRIKLPSVYTSNNHRIFPSHEGTLEKFPSLWLTWTVCLRTANTSAGHY</sequence>
<gene>
    <name evidence="2" type="ORF">ANCDUO_03435</name>
</gene>
<dbReference type="Proteomes" id="UP000054047">
    <property type="component" value="Unassembled WGS sequence"/>
</dbReference>
<protein>
    <submittedName>
        <fullName evidence="2">Uncharacterized protein</fullName>
    </submittedName>
</protein>
<organism evidence="2 3">
    <name type="scientific">Ancylostoma duodenale</name>
    <dbReference type="NCBI Taxonomy" id="51022"/>
    <lineage>
        <taxon>Eukaryota</taxon>
        <taxon>Metazoa</taxon>
        <taxon>Ecdysozoa</taxon>
        <taxon>Nematoda</taxon>
        <taxon>Chromadorea</taxon>
        <taxon>Rhabditida</taxon>
        <taxon>Rhabditina</taxon>
        <taxon>Rhabditomorpha</taxon>
        <taxon>Strongyloidea</taxon>
        <taxon>Ancylostomatidae</taxon>
        <taxon>Ancylostomatinae</taxon>
        <taxon>Ancylostoma</taxon>
    </lineage>
</organism>
<dbReference type="EMBL" id="KN727205">
    <property type="protein sequence ID" value="KIH66233.1"/>
    <property type="molecule type" value="Genomic_DNA"/>
</dbReference>
<evidence type="ECO:0000313" key="2">
    <source>
        <dbReference type="EMBL" id="KIH66233.1"/>
    </source>
</evidence>
<dbReference type="AlphaFoldDB" id="A0A0C2D918"/>
<proteinExistence type="predicted"/>
<evidence type="ECO:0000256" key="1">
    <source>
        <dbReference type="SAM" id="MobiDB-lite"/>
    </source>
</evidence>
<name>A0A0C2D918_9BILA</name>
<keyword evidence="3" id="KW-1185">Reference proteome</keyword>
<reference evidence="2 3" key="1">
    <citation type="submission" date="2013-12" db="EMBL/GenBank/DDBJ databases">
        <title>Draft genome of the parsitic nematode Ancylostoma duodenale.</title>
        <authorList>
            <person name="Mitreva M."/>
        </authorList>
    </citation>
    <scope>NUCLEOTIDE SEQUENCE [LARGE SCALE GENOMIC DNA]</scope>
    <source>
        <strain evidence="2 3">Zhejiang</strain>
    </source>
</reference>
<feature type="region of interest" description="Disordered" evidence="1">
    <location>
        <begin position="111"/>
        <end position="139"/>
    </location>
</feature>
<accession>A0A0C2D918</accession>